<dbReference type="EMBL" id="CAJVCH010035050">
    <property type="protein sequence ID" value="CAG7715953.1"/>
    <property type="molecule type" value="Genomic_DNA"/>
</dbReference>
<feature type="non-terminal residue" evidence="1">
    <location>
        <position position="131"/>
    </location>
</feature>
<protein>
    <submittedName>
        <fullName evidence="1">Uncharacterized protein</fullName>
    </submittedName>
</protein>
<proteinExistence type="predicted"/>
<sequence>NKGFENFSLLANQVIPKFEYKGNRKINLSEILERHRGISKIMDSLSSSVSPQNILRRIQNPGISLHSCRNANTINDTQLGKNVTHALISAAQIKDIIKNPMVRLFSGENLTEDSVNYHSGHSRRRNDDNKG</sequence>
<reference evidence="1" key="1">
    <citation type="submission" date="2021-06" db="EMBL/GenBank/DDBJ databases">
        <authorList>
            <person name="Hodson N. C."/>
            <person name="Mongue J. A."/>
            <person name="Jaron S. K."/>
        </authorList>
    </citation>
    <scope>NUCLEOTIDE SEQUENCE</scope>
</reference>
<feature type="non-terminal residue" evidence="1">
    <location>
        <position position="1"/>
    </location>
</feature>
<evidence type="ECO:0000313" key="1">
    <source>
        <dbReference type="EMBL" id="CAG7715953.1"/>
    </source>
</evidence>
<name>A0A8J2NNB8_9HEXA</name>
<dbReference type="AlphaFoldDB" id="A0A8J2NNB8"/>
<gene>
    <name evidence="1" type="ORF">AFUS01_LOCUS5488</name>
</gene>
<comment type="caution">
    <text evidence="1">The sequence shown here is derived from an EMBL/GenBank/DDBJ whole genome shotgun (WGS) entry which is preliminary data.</text>
</comment>
<accession>A0A8J2NNB8</accession>
<keyword evidence="2" id="KW-1185">Reference proteome</keyword>
<evidence type="ECO:0000313" key="2">
    <source>
        <dbReference type="Proteomes" id="UP000708208"/>
    </source>
</evidence>
<dbReference type="Proteomes" id="UP000708208">
    <property type="component" value="Unassembled WGS sequence"/>
</dbReference>
<organism evidence="1 2">
    <name type="scientific">Allacma fusca</name>
    <dbReference type="NCBI Taxonomy" id="39272"/>
    <lineage>
        <taxon>Eukaryota</taxon>
        <taxon>Metazoa</taxon>
        <taxon>Ecdysozoa</taxon>
        <taxon>Arthropoda</taxon>
        <taxon>Hexapoda</taxon>
        <taxon>Collembola</taxon>
        <taxon>Symphypleona</taxon>
        <taxon>Sminthuridae</taxon>
        <taxon>Allacma</taxon>
    </lineage>
</organism>